<evidence type="ECO:0008006" key="3">
    <source>
        <dbReference type="Google" id="ProtNLM"/>
    </source>
</evidence>
<protein>
    <recommendedName>
        <fullName evidence="3">F-box domain-containing protein</fullName>
    </recommendedName>
</protein>
<reference evidence="1 2" key="1">
    <citation type="journal article" date="2016" name="Front. Microbiol.">
        <title>Genome and transcriptome sequences reveal the specific parasitism of the nematophagous Purpureocillium lilacinum 36-1.</title>
        <authorList>
            <person name="Xie J."/>
            <person name="Li S."/>
            <person name="Mo C."/>
            <person name="Xiao X."/>
            <person name="Peng D."/>
            <person name="Wang G."/>
            <person name="Xiao Y."/>
        </authorList>
    </citation>
    <scope>NUCLEOTIDE SEQUENCE [LARGE SCALE GENOMIC DNA]</scope>
    <source>
        <strain evidence="1 2">36-1</strain>
    </source>
</reference>
<dbReference type="EMBL" id="LCWV01000068">
    <property type="protein sequence ID" value="PWI64366.1"/>
    <property type="molecule type" value="Genomic_DNA"/>
</dbReference>
<name>A0A2U3DQ45_PURLI</name>
<gene>
    <name evidence="1" type="ORF">PCL_10535</name>
</gene>
<accession>A0A2U3DQ45</accession>
<comment type="caution">
    <text evidence="1">The sequence shown here is derived from an EMBL/GenBank/DDBJ whole genome shotgun (WGS) entry which is preliminary data.</text>
</comment>
<organism evidence="1 2">
    <name type="scientific">Purpureocillium lilacinum</name>
    <name type="common">Paecilomyces lilacinus</name>
    <dbReference type="NCBI Taxonomy" id="33203"/>
    <lineage>
        <taxon>Eukaryota</taxon>
        <taxon>Fungi</taxon>
        <taxon>Dikarya</taxon>
        <taxon>Ascomycota</taxon>
        <taxon>Pezizomycotina</taxon>
        <taxon>Sordariomycetes</taxon>
        <taxon>Hypocreomycetidae</taxon>
        <taxon>Hypocreales</taxon>
        <taxon>Ophiocordycipitaceae</taxon>
        <taxon>Purpureocillium</taxon>
    </lineage>
</organism>
<dbReference type="Proteomes" id="UP000245956">
    <property type="component" value="Unassembled WGS sequence"/>
</dbReference>
<dbReference type="AlphaFoldDB" id="A0A2U3DQ45"/>
<evidence type="ECO:0000313" key="2">
    <source>
        <dbReference type="Proteomes" id="UP000245956"/>
    </source>
</evidence>
<evidence type="ECO:0000313" key="1">
    <source>
        <dbReference type="EMBL" id="PWI64366.1"/>
    </source>
</evidence>
<sequence length="239" mass="27273">MSSLSKLPYDVLRPVIKYLSPFLLHKVIEARSKYYRYPWACIFKNESWLDEVCEIEDSFGLTPVPCLLGKDLRKITNGKTESTYICLLVNDWTGDCQFIKEKFLNSLRPHEKIEGKNEIRLKDTGITVNVEDIIGPANEWLQIAPPSQLFKRVRGGASTYVTYYGSKNRIEYVGPKLIGGVEGVTRKKNKAISEACTIKLRFRGGQSCMRIFESPAVRPRVEYIRKNNGNVIGFKLANK</sequence>
<proteinExistence type="predicted"/>